<dbReference type="InterPro" id="IPR056988">
    <property type="entry name" value="Zn_ribbon_pln"/>
</dbReference>
<dbReference type="InterPro" id="IPR001623">
    <property type="entry name" value="DnaJ_domain"/>
</dbReference>
<protein>
    <submittedName>
        <fullName evidence="2">J domain-containing protein</fullName>
    </submittedName>
</protein>
<dbReference type="PANTHER" id="PTHR45089:SF57">
    <property type="entry name" value="DNAJ HEAT SHOCK N-TERMINAL DOMAIN-CONTAINING PROTEIN"/>
    <property type="match status" value="1"/>
</dbReference>
<dbReference type="PANTHER" id="PTHR45089">
    <property type="entry name" value="DNAJ HEAT SHOCK AMINO-TERMINAL DOMAIN PROTEIN-RELATED"/>
    <property type="match status" value="1"/>
</dbReference>
<dbReference type="Pfam" id="PF11926">
    <property type="entry name" value="DUF3444"/>
    <property type="match status" value="2"/>
</dbReference>
<evidence type="ECO:0000313" key="3">
    <source>
        <dbReference type="Proteomes" id="UP001237642"/>
    </source>
</evidence>
<dbReference type="Gene3D" id="1.10.287.110">
    <property type="entry name" value="DnaJ domain"/>
    <property type="match status" value="1"/>
</dbReference>
<keyword evidence="3" id="KW-1185">Reference proteome</keyword>
<sequence length="824" mass="93824">MECNREEAIKAREFAEMKLQNGDFQGAQKLALKASKLFPGPDENISQVLIVCDVLCAAQNNNIVSEKDWYGILQTGGIVDESTIKRQYRKLALLLHPDKNKFAGAEAAFKLIGEANTFLLEHEKKSLYDRRYRAFKRNVVPQSPARQVYQSDRNSDGSGTFWTICSSCDIKFKYFRAIENKRMRCPVCKQEYVAYDLNAQSARQSSQSTAVGSEGLAPASSSCESERICSVKGKRKVQTEKQDEEVIYEESVQTAPKQNTNNQNISSCRRYSRQKLNVSNNEDQIADDFPGFAQRSVGSKSGFAQKHEKIYVSPKASSVPDDAESAPKVDTFLIPEIYKCPDPEFSYFDINKDEETFCVNQIWACYDSVDGMPRFYAHIRKVLSSPFVLIFTWLEPTPEDESAINWASVLPISCGRFYPGATEETSDRLIFSHQVKFEKCSYRGSYFIYPRKGEIWAVFSDWDIGWSSDPESHKPFRCDVVEIFSDLHQGIGIDVCCLSKVEGFVSLYERSIKNGKVTHVIPPNELLRFSHKVPFNKLSGTEREGVPAGSFELDPAALPSIPCQLLQPGEVKMKTQTSPEKVNSKIKGEIVNPRYEEAVVSERIPSIHIDENRSNREIFYDFEMDSAIGNFSRGQIWAMYSRQTRLPKIYGQIKKVESSKLLTALLEPCSSKDQRSCGIFQVSAEKPQVFFPSSFSHVKDVEYISQGIVEIYPKKGEVWAIYKNWGAGMLQENPLYDIVEVCRSNENCVEVWLLEHFSGTRSVFKHQKEERRYKITLKIPRDKLLRFSHQIPAFKLTGQKDGFLRGFWELDPASVPRDAYCNKA</sequence>
<dbReference type="PROSITE" id="PS50076">
    <property type="entry name" value="DNAJ_2"/>
    <property type="match status" value="1"/>
</dbReference>
<evidence type="ECO:0000313" key="2">
    <source>
        <dbReference type="EMBL" id="KAK1383792.1"/>
    </source>
</evidence>
<evidence type="ECO:0000259" key="1">
    <source>
        <dbReference type="PROSITE" id="PS50076"/>
    </source>
</evidence>
<dbReference type="SMART" id="SM00271">
    <property type="entry name" value="DnaJ"/>
    <property type="match status" value="1"/>
</dbReference>
<dbReference type="Proteomes" id="UP001237642">
    <property type="component" value="Unassembled WGS sequence"/>
</dbReference>
<dbReference type="PRINTS" id="PR00625">
    <property type="entry name" value="JDOMAIN"/>
</dbReference>
<dbReference type="SUPFAM" id="SSF46565">
    <property type="entry name" value="Chaperone J-domain"/>
    <property type="match status" value="1"/>
</dbReference>
<dbReference type="Pfam" id="PF23551">
    <property type="entry name" value="Zn_ribbon_20"/>
    <property type="match status" value="1"/>
</dbReference>
<dbReference type="AlphaFoldDB" id="A0AAD8MSW0"/>
<dbReference type="CDD" id="cd06257">
    <property type="entry name" value="DnaJ"/>
    <property type="match status" value="1"/>
</dbReference>
<dbReference type="InterPro" id="IPR036869">
    <property type="entry name" value="J_dom_sf"/>
</dbReference>
<proteinExistence type="predicted"/>
<organism evidence="2 3">
    <name type="scientific">Heracleum sosnowskyi</name>
    <dbReference type="NCBI Taxonomy" id="360622"/>
    <lineage>
        <taxon>Eukaryota</taxon>
        <taxon>Viridiplantae</taxon>
        <taxon>Streptophyta</taxon>
        <taxon>Embryophyta</taxon>
        <taxon>Tracheophyta</taxon>
        <taxon>Spermatophyta</taxon>
        <taxon>Magnoliopsida</taxon>
        <taxon>eudicotyledons</taxon>
        <taxon>Gunneridae</taxon>
        <taxon>Pentapetalae</taxon>
        <taxon>asterids</taxon>
        <taxon>campanulids</taxon>
        <taxon>Apiales</taxon>
        <taxon>Apiaceae</taxon>
        <taxon>Apioideae</taxon>
        <taxon>apioid superclade</taxon>
        <taxon>Tordylieae</taxon>
        <taxon>Tordyliinae</taxon>
        <taxon>Heracleum</taxon>
    </lineage>
</organism>
<comment type="caution">
    <text evidence="2">The sequence shown here is derived from an EMBL/GenBank/DDBJ whole genome shotgun (WGS) entry which is preliminary data.</text>
</comment>
<reference evidence="2" key="1">
    <citation type="submission" date="2023-02" db="EMBL/GenBank/DDBJ databases">
        <title>Genome of toxic invasive species Heracleum sosnowskyi carries increased number of genes despite the absence of recent whole-genome duplications.</title>
        <authorList>
            <person name="Schelkunov M."/>
            <person name="Shtratnikova V."/>
            <person name="Makarenko M."/>
            <person name="Klepikova A."/>
            <person name="Omelchenko D."/>
            <person name="Novikova G."/>
            <person name="Obukhova E."/>
            <person name="Bogdanov V."/>
            <person name="Penin A."/>
            <person name="Logacheva M."/>
        </authorList>
    </citation>
    <scope>NUCLEOTIDE SEQUENCE</scope>
    <source>
        <strain evidence="2">Hsosn_3</strain>
        <tissue evidence="2">Leaf</tissue>
    </source>
</reference>
<name>A0AAD8MSW0_9APIA</name>
<feature type="domain" description="J" evidence="1">
    <location>
        <begin position="68"/>
        <end position="132"/>
    </location>
</feature>
<dbReference type="EMBL" id="JAUIZM010000005">
    <property type="protein sequence ID" value="KAK1383792.1"/>
    <property type="molecule type" value="Genomic_DNA"/>
</dbReference>
<dbReference type="InterPro" id="IPR024593">
    <property type="entry name" value="DUF3444"/>
</dbReference>
<dbReference type="Pfam" id="PF00226">
    <property type="entry name" value="DnaJ"/>
    <property type="match status" value="1"/>
</dbReference>
<accession>A0AAD8MSW0</accession>
<reference evidence="2" key="2">
    <citation type="submission" date="2023-05" db="EMBL/GenBank/DDBJ databases">
        <authorList>
            <person name="Schelkunov M.I."/>
        </authorList>
    </citation>
    <scope>NUCLEOTIDE SEQUENCE</scope>
    <source>
        <strain evidence="2">Hsosn_3</strain>
        <tissue evidence="2">Leaf</tissue>
    </source>
</reference>
<gene>
    <name evidence="2" type="ORF">POM88_021527</name>
</gene>